<name>A0A9P5YYB0_9AGAR</name>
<protein>
    <submittedName>
        <fullName evidence="2">Uncharacterized protein</fullName>
    </submittedName>
</protein>
<evidence type="ECO:0000313" key="2">
    <source>
        <dbReference type="EMBL" id="KAF9477724.1"/>
    </source>
</evidence>
<reference evidence="2" key="1">
    <citation type="submission" date="2020-11" db="EMBL/GenBank/DDBJ databases">
        <authorList>
            <consortium name="DOE Joint Genome Institute"/>
            <person name="Ahrendt S."/>
            <person name="Riley R."/>
            <person name="Andreopoulos W."/>
            <person name="Labutti K."/>
            <person name="Pangilinan J."/>
            <person name="Ruiz-Duenas F.J."/>
            <person name="Barrasa J.M."/>
            <person name="Sanchez-Garcia M."/>
            <person name="Camarero S."/>
            <person name="Miyauchi S."/>
            <person name="Serrano A."/>
            <person name="Linde D."/>
            <person name="Babiker R."/>
            <person name="Drula E."/>
            <person name="Ayuso-Fernandez I."/>
            <person name="Pacheco R."/>
            <person name="Padilla G."/>
            <person name="Ferreira P."/>
            <person name="Barriuso J."/>
            <person name="Kellner H."/>
            <person name="Castanera R."/>
            <person name="Alfaro M."/>
            <person name="Ramirez L."/>
            <person name="Pisabarro A.G."/>
            <person name="Kuo A."/>
            <person name="Tritt A."/>
            <person name="Lipzen A."/>
            <person name="He G."/>
            <person name="Yan M."/>
            <person name="Ng V."/>
            <person name="Cullen D."/>
            <person name="Martin F."/>
            <person name="Rosso M.-N."/>
            <person name="Henrissat B."/>
            <person name="Hibbett D."/>
            <person name="Martinez A.T."/>
            <person name="Grigoriev I.V."/>
        </authorList>
    </citation>
    <scope>NUCLEOTIDE SEQUENCE</scope>
    <source>
        <strain evidence="2">CIRM-BRFM 674</strain>
    </source>
</reference>
<dbReference type="Proteomes" id="UP000807469">
    <property type="component" value="Unassembled WGS sequence"/>
</dbReference>
<accession>A0A9P5YYB0</accession>
<keyword evidence="3" id="KW-1185">Reference proteome</keyword>
<evidence type="ECO:0000313" key="3">
    <source>
        <dbReference type="Proteomes" id="UP000807469"/>
    </source>
</evidence>
<dbReference type="AlphaFoldDB" id="A0A9P5YYB0"/>
<keyword evidence="1" id="KW-0175">Coiled coil</keyword>
<evidence type="ECO:0000256" key="1">
    <source>
        <dbReference type="SAM" id="Coils"/>
    </source>
</evidence>
<feature type="coiled-coil region" evidence="1">
    <location>
        <begin position="45"/>
        <end position="72"/>
    </location>
</feature>
<sequence length="217" mass="24011">MSRRGPFQIHTSHIIRTPCLSKVSSAKRTKNPFVRDVRLRISAERYRAEMRIAMAKETRKSLEAEEQGAQNSIVESNLILRIVDGSTSSLDPSTALRLARAVRDTLVSEENVAKLKLEEAQLLLQNLHDAVEEAHARVNEANDQVGALLHYFDSNGIRIPKDEDDALQITNIGPDALTAANLKRLPTFNLGGDSEVFSDVGDEDMDFGYGYCSAVSD</sequence>
<organism evidence="2 3">
    <name type="scientific">Pholiota conissans</name>
    <dbReference type="NCBI Taxonomy" id="109636"/>
    <lineage>
        <taxon>Eukaryota</taxon>
        <taxon>Fungi</taxon>
        <taxon>Dikarya</taxon>
        <taxon>Basidiomycota</taxon>
        <taxon>Agaricomycotina</taxon>
        <taxon>Agaricomycetes</taxon>
        <taxon>Agaricomycetidae</taxon>
        <taxon>Agaricales</taxon>
        <taxon>Agaricineae</taxon>
        <taxon>Strophariaceae</taxon>
        <taxon>Pholiota</taxon>
    </lineage>
</organism>
<comment type="caution">
    <text evidence="2">The sequence shown here is derived from an EMBL/GenBank/DDBJ whole genome shotgun (WGS) entry which is preliminary data.</text>
</comment>
<gene>
    <name evidence="2" type="ORF">BDN70DRAFT_880824</name>
</gene>
<dbReference type="EMBL" id="MU155252">
    <property type="protein sequence ID" value="KAF9477724.1"/>
    <property type="molecule type" value="Genomic_DNA"/>
</dbReference>
<proteinExistence type="predicted"/>
<feature type="coiled-coil region" evidence="1">
    <location>
        <begin position="117"/>
        <end position="144"/>
    </location>
</feature>